<proteinExistence type="predicted"/>
<protein>
    <submittedName>
        <fullName evidence="1">Metal-dependent hydrolase</fullName>
        <ecNumber evidence="1">3.-.-.-</ecNumber>
    </submittedName>
</protein>
<evidence type="ECO:0000313" key="1">
    <source>
        <dbReference type="EMBL" id="ABY23140.1"/>
    </source>
</evidence>
<reference evidence="2" key="1">
    <citation type="journal article" date="2008" name="J. Bacteriol.">
        <title>Genome sequence of the fish pathogen Renibacterium salmoninarum suggests reductive evolution away from an environmental Arthrobacter ancestor.</title>
        <authorList>
            <person name="Wiens G.D."/>
            <person name="Rockey D.D."/>
            <person name="Wu Z."/>
            <person name="Chang J."/>
            <person name="Levy R."/>
            <person name="Crane S."/>
            <person name="Chen D.S."/>
            <person name="Capri G.R."/>
            <person name="Burnett J.R."/>
            <person name="Sudheesh P.S."/>
            <person name="Schipma M.J."/>
            <person name="Burd H."/>
            <person name="Bhattacharyya A."/>
            <person name="Rhodes L.D."/>
            <person name="Kaul R."/>
            <person name="Strom M.S."/>
        </authorList>
    </citation>
    <scope>NUCLEOTIDE SEQUENCE [LARGE SCALE GENOMIC DNA]</scope>
    <source>
        <strain evidence="2">ATCC 33209 / DSM 20767 / JCM 11484 / NBRC 15589 / NCIMB 2235</strain>
    </source>
</reference>
<dbReference type="Proteomes" id="UP000002007">
    <property type="component" value="Chromosome"/>
</dbReference>
<evidence type="ECO:0000313" key="2">
    <source>
        <dbReference type="Proteomes" id="UP000002007"/>
    </source>
</evidence>
<dbReference type="KEGG" id="rsa:RSal33209_1403"/>
<dbReference type="EMBL" id="CP000910">
    <property type="protein sequence ID" value="ABY23140.1"/>
    <property type="molecule type" value="Genomic_DNA"/>
</dbReference>
<dbReference type="AlphaFoldDB" id="A9WPM6"/>
<dbReference type="HOGENOM" id="CLU_3358031_0_0_11"/>
<organism evidence="1 2">
    <name type="scientific">Renibacterium salmoninarum (strain ATCC 33209 / DSM 20767 / JCM 11484 / NBRC 15589 / NCIMB 2235)</name>
    <dbReference type="NCBI Taxonomy" id="288705"/>
    <lineage>
        <taxon>Bacteria</taxon>
        <taxon>Bacillati</taxon>
        <taxon>Actinomycetota</taxon>
        <taxon>Actinomycetes</taxon>
        <taxon>Micrococcales</taxon>
        <taxon>Micrococcaceae</taxon>
        <taxon>Renibacterium</taxon>
    </lineage>
</organism>
<gene>
    <name evidence="1" type="ordered locus">RSal33209_1403</name>
</gene>
<keyword evidence="2" id="KW-1185">Reference proteome</keyword>
<keyword evidence="1" id="KW-0378">Hydrolase</keyword>
<dbReference type="GO" id="GO:0016787">
    <property type="term" value="F:hydrolase activity"/>
    <property type="evidence" value="ECO:0007669"/>
    <property type="project" value="UniProtKB-KW"/>
</dbReference>
<dbReference type="EC" id="3.-.-.-" evidence="1"/>
<sequence length="36" mass="4077">MLSELGLKFVATQIEQFGSRYGVEFRTLAVQESVEI</sequence>
<accession>A9WPM6</accession>
<name>A9WPM6_RENSM</name>